<evidence type="ECO:0000313" key="4">
    <source>
        <dbReference type="Proteomes" id="UP001207440"/>
    </source>
</evidence>
<sequence length="253" mass="29291">MTRNLFISFCLTFFCICILQGQGSYNALSYKGNREYDSKNYDKASSYFLEAIKKRQDFGGHYNLGNTLYKREMYSEAKAEYQKALSLAKTKEDKMASLYNLGNAEMKAQNYDKAAEFYKKALQQDPYNESIRKNYNISKLKQKEKNQSKSNNKSQNQNSEQDKSQDNQQKKTEQESPQNSDKNKDGGANEKDKGQGAGQTPKPDNNSSENKRGMSKEEENRIMQRLESKERDAARRILNKNSYIDPKSNEKDW</sequence>
<proteinExistence type="predicted"/>
<feature type="compositionally biased region" description="Basic and acidic residues" evidence="2">
    <location>
        <begin position="160"/>
        <end position="174"/>
    </location>
</feature>
<dbReference type="SUPFAM" id="SSF48452">
    <property type="entry name" value="TPR-like"/>
    <property type="match status" value="1"/>
</dbReference>
<dbReference type="AlphaFoldDB" id="A0AAP3EVF3"/>
<feature type="repeat" description="TPR" evidence="1">
    <location>
        <begin position="95"/>
        <end position="128"/>
    </location>
</feature>
<dbReference type="InterPro" id="IPR011990">
    <property type="entry name" value="TPR-like_helical_dom_sf"/>
</dbReference>
<dbReference type="InterPro" id="IPR019734">
    <property type="entry name" value="TPR_rpt"/>
</dbReference>
<dbReference type="PROSITE" id="PS50293">
    <property type="entry name" value="TPR_REGION"/>
    <property type="match status" value="1"/>
</dbReference>
<gene>
    <name evidence="3" type="ORF">OKE68_01135</name>
</gene>
<dbReference type="Proteomes" id="UP001207440">
    <property type="component" value="Unassembled WGS sequence"/>
</dbReference>
<dbReference type="SMART" id="SM00028">
    <property type="entry name" value="TPR"/>
    <property type="match status" value="3"/>
</dbReference>
<feature type="compositionally biased region" description="Basic and acidic residues" evidence="2">
    <location>
        <begin position="209"/>
        <end position="235"/>
    </location>
</feature>
<dbReference type="Pfam" id="PF13432">
    <property type="entry name" value="TPR_16"/>
    <property type="match status" value="1"/>
</dbReference>
<evidence type="ECO:0000313" key="3">
    <source>
        <dbReference type="EMBL" id="MCW0522924.1"/>
    </source>
</evidence>
<name>A0AAP3EVF3_RIEAN</name>
<keyword evidence="1" id="KW-0802">TPR repeat</keyword>
<dbReference type="PROSITE" id="PS50005">
    <property type="entry name" value="TPR"/>
    <property type="match status" value="2"/>
</dbReference>
<dbReference type="RefSeq" id="WP_250206825.1">
    <property type="nucleotide sequence ID" value="NZ_CP011859.1"/>
</dbReference>
<dbReference type="EMBL" id="JAOZYT010000004">
    <property type="protein sequence ID" value="MCW0522924.1"/>
    <property type="molecule type" value="Genomic_DNA"/>
</dbReference>
<feature type="compositionally biased region" description="Basic and acidic residues" evidence="2">
    <location>
        <begin position="181"/>
        <end position="194"/>
    </location>
</feature>
<feature type="repeat" description="TPR" evidence="1">
    <location>
        <begin position="58"/>
        <end position="91"/>
    </location>
</feature>
<feature type="compositionally biased region" description="Low complexity" evidence="2">
    <location>
        <begin position="148"/>
        <end position="159"/>
    </location>
</feature>
<dbReference type="Gene3D" id="1.25.40.10">
    <property type="entry name" value="Tetratricopeptide repeat domain"/>
    <property type="match status" value="1"/>
</dbReference>
<organism evidence="3 4">
    <name type="scientific">Riemerella anatipestifer</name>
    <name type="common">Moraxella anatipestifer</name>
    <dbReference type="NCBI Taxonomy" id="34085"/>
    <lineage>
        <taxon>Bacteria</taxon>
        <taxon>Pseudomonadati</taxon>
        <taxon>Bacteroidota</taxon>
        <taxon>Flavobacteriia</taxon>
        <taxon>Flavobacteriales</taxon>
        <taxon>Weeksellaceae</taxon>
        <taxon>Riemerella</taxon>
    </lineage>
</organism>
<accession>A0AAP3EVF3</accession>
<protein>
    <submittedName>
        <fullName evidence="3">Tetratricopeptide repeat protein</fullName>
    </submittedName>
</protein>
<comment type="caution">
    <text evidence="3">The sequence shown here is derived from an EMBL/GenBank/DDBJ whole genome shotgun (WGS) entry which is preliminary data.</text>
</comment>
<evidence type="ECO:0000256" key="2">
    <source>
        <dbReference type="SAM" id="MobiDB-lite"/>
    </source>
</evidence>
<evidence type="ECO:0000256" key="1">
    <source>
        <dbReference type="PROSITE-ProRule" id="PRU00339"/>
    </source>
</evidence>
<feature type="region of interest" description="Disordered" evidence="2">
    <location>
        <begin position="139"/>
        <end position="253"/>
    </location>
</feature>
<reference evidence="3" key="1">
    <citation type="submission" date="2022-10" db="EMBL/GenBank/DDBJ databases">
        <title>Sifting through the core-genome to identify putative cross-protective antigens against Riemerella anatipestifer.</title>
        <authorList>
            <person name="Zheng X."/>
            <person name="Zhang W."/>
        </authorList>
    </citation>
    <scope>NUCLEOTIDE SEQUENCE</scope>
    <source>
        <strain evidence="3">ZWRA178</strain>
    </source>
</reference>